<keyword evidence="2" id="KW-0812">Transmembrane</keyword>
<feature type="region of interest" description="Disordered" evidence="1">
    <location>
        <begin position="455"/>
        <end position="489"/>
    </location>
</feature>
<evidence type="ECO:0000313" key="4">
    <source>
        <dbReference type="EMBL" id="MBJ7609175.1"/>
    </source>
</evidence>
<evidence type="ECO:0000256" key="1">
    <source>
        <dbReference type="SAM" id="MobiDB-lite"/>
    </source>
</evidence>
<dbReference type="Pfam" id="PF14224">
    <property type="entry name" value="DUF4331"/>
    <property type="match status" value="1"/>
</dbReference>
<dbReference type="InterPro" id="IPR025566">
    <property type="entry name" value="DUF4331"/>
</dbReference>
<gene>
    <name evidence="4" type="ORF">JF887_07050</name>
</gene>
<dbReference type="Proteomes" id="UP000614410">
    <property type="component" value="Unassembled WGS sequence"/>
</dbReference>
<feature type="signal peptide" evidence="3">
    <location>
        <begin position="1"/>
        <end position="26"/>
    </location>
</feature>
<evidence type="ECO:0000256" key="3">
    <source>
        <dbReference type="SAM" id="SignalP"/>
    </source>
</evidence>
<comment type="caution">
    <text evidence="4">The sequence shown here is derived from an EMBL/GenBank/DDBJ whole genome shotgun (WGS) entry which is preliminary data.</text>
</comment>
<feature type="transmembrane region" description="Helical" evidence="2">
    <location>
        <begin position="499"/>
        <end position="521"/>
    </location>
</feature>
<feature type="compositionally biased region" description="Low complexity" evidence="1">
    <location>
        <begin position="467"/>
        <end position="489"/>
    </location>
</feature>
<keyword evidence="2" id="KW-1133">Transmembrane helix</keyword>
<evidence type="ECO:0000313" key="5">
    <source>
        <dbReference type="Proteomes" id="UP000614410"/>
    </source>
</evidence>
<keyword evidence="3" id="KW-0732">Signal</keyword>
<dbReference type="AlphaFoldDB" id="A0A934KND3"/>
<name>A0A934KND3_9BACT</name>
<proteinExistence type="predicted"/>
<keyword evidence="2" id="KW-0472">Membrane</keyword>
<sequence length="526" mass="54277">MRRQLVAIGGVLACASLLGAPTGARASSHREAPLIAGDPQVDNTDVYAFTSPDDANSVTLIANWIPFEEPNGGPNFYPFAEGAQYNINIDNSASATPNITYRWTFTNHRKSVDTFLYNTGVVNNITDGTLNFTQTYNLEMIAKGVAPVRLLTDAPVAPSDVGLASMPNYAALRDQAISPLPGGGKSFTGQADDPFFLDLRIFDLLYGAPSMKEVGHDTLAGYNVNSIALQVPKTALAVGGDGSSIIGVYSTTDRQNVTLSADGTRPPSGAPVQVSRLGNPLVNEVVVPVGSKDLFNASKPIDDAQFLPKVQDPEVPKLIQKLYGIPAPATPRDDLVQVFLTGVPGLNQPPGFQSPPPTGIAAGKDAEELRLNMSTPTSASPNRLGVVGGDKAGFPNGRRLTDDVVDIELQALEGILRPSPPAGVAALGDGVNANDSAFGATFPYLALPHTAAVNQGNTQAVNPGPGPSSAPNGGTPTGPNALPPTGEGGAATAAASLPMLPIGLGAAGLIVAILGFGTLVLSRRRA</sequence>
<evidence type="ECO:0000256" key="2">
    <source>
        <dbReference type="SAM" id="Phobius"/>
    </source>
</evidence>
<organism evidence="4 5">
    <name type="scientific">Candidatus Amunia macphersoniae</name>
    <dbReference type="NCBI Taxonomy" id="3127014"/>
    <lineage>
        <taxon>Bacteria</taxon>
        <taxon>Bacillati</taxon>
        <taxon>Candidatus Dormiibacterota</taxon>
        <taxon>Candidatus Dormibacteria</taxon>
        <taxon>Candidatus Aeolococcales</taxon>
        <taxon>Candidatus Aeolococcaceae</taxon>
        <taxon>Candidatus Amunia</taxon>
    </lineage>
</organism>
<dbReference type="EMBL" id="JAEKNN010000030">
    <property type="protein sequence ID" value="MBJ7609175.1"/>
    <property type="molecule type" value="Genomic_DNA"/>
</dbReference>
<accession>A0A934KND3</accession>
<reference evidence="4 5" key="1">
    <citation type="submission" date="2020-10" db="EMBL/GenBank/DDBJ databases">
        <title>Ca. Dormibacterota MAGs.</title>
        <authorList>
            <person name="Montgomery K."/>
        </authorList>
    </citation>
    <scope>NUCLEOTIDE SEQUENCE [LARGE SCALE GENOMIC DNA]</scope>
    <source>
        <strain evidence="4">Mitchell_Peninsula_5</strain>
    </source>
</reference>
<protein>
    <submittedName>
        <fullName evidence="4">DUF4331 domain-containing protein</fullName>
    </submittedName>
</protein>
<feature type="chain" id="PRO_5037013810" evidence="3">
    <location>
        <begin position="27"/>
        <end position="526"/>
    </location>
</feature>